<protein>
    <submittedName>
        <fullName evidence="2">DUF6429 family protein</fullName>
    </submittedName>
    <submittedName>
        <fullName evidence="3">Transposase</fullName>
    </submittedName>
</protein>
<dbReference type="Pfam" id="PF20008">
    <property type="entry name" value="DUF6429"/>
    <property type="match status" value="1"/>
</dbReference>
<reference evidence="3" key="2">
    <citation type="journal article" date="2018" name="BMC Genomics">
        <title>Whole genome sequencing and function prediction of 133 gut anaerobes isolated from chicken caecum in pure cultures.</title>
        <authorList>
            <person name="Medvecky M."/>
            <person name="Cejkova D."/>
            <person name="Polansky O."/>
            <person name="Karasova D."/>
            <person name="Kubasova T."/>
            <person name="Cizek A."/>
            <person name="Rychlik I."/>
        </authorList>
    </citation>
    <scope>NUCLEOTIDE SEQUENCE</scope>
    <source>
        <strain evidence="3">An149</strain>
    </source>
</reference>
<reference evidence="4" key="1">
    <citation type="submission" date="2017-04" db="EMBL/GenBank/DDBJ databases">
        <title>Function of individual gut microbiota members based on whole genome sequencing of pure cultures obtained from chicken caecum.</title>
        <authorList>
            <person name="Medvecky M."/>
            <person name="Cejkova D."/>
            <person name="Polansky O."/>
            <person name="Karasova D."/>
            <person name="Kubasova T."/>
            <person name="Cizek A."/>
            <person name="Rychlik I."/>
        </authorList>
    </citation>
    <scope>NUCLEOTIDE SEQUENCE [LARGE SCALE GENOMIC DNA]</scope>
    <source>
        <strain evidence="4">An149</strain>
    </source>
</reference>
<dbReference type="EMBL" id="DYWV01000244">
    <property type="protein sequence ID" value="HJF40731.1"/>
    <property type="molecule type" value="Genomic_DNA"/>
</dbReference>
<dbReference type="Proteomes" id="UP000749320">
    <property type="component" value="Unassembled WGS sequence"/>
</dbReference>
<evidence type="ECO:0000313" key="3">
    <source>
        <dbReference type="EMBL" id="OUQ04584.1"/>
    </source>
</evidence>
<accession>A0A1Y4EKE5</accession>
<evidence type="ECO:0000313" key="2">
    <source>
        <dbReference type="EMBL" id="HJF40731.1"/>
    </source>
</evidence>
<gene>
    <name evidence="3" type="ORF">B5E91_09330</name>
    <name evidence="2" type="ORF">K8V91_07390</name>
</gene>
<reference evidence="2" key="3">
    <citation type="journal article" date="2021" name="PeerJ">
        <title>Extensive microbial diversity within the chicken gut microbiome revealed by metagenomics and culture.</title>
        <authorList>
            <person name="Gilroy R."/>
            <person name="Ravi A."/>
            <person name="Getino M."/>
            <person name="Pursley I."/>
            <person name="Horton D.L."/>
            <person name="Alikhan N.F."/>
            <person name="Baker D."/>
            <person name="Gharbi K."/>
            <person name="Hall N."/>
            <person name="Watson M."/>
            <person name="Adriaenssens E.M."/>
            <person name="Foster-Nyarko E."/>
            <person name="Jarju S."/>
            <person name="Secka A."/>
            <person name="Antonio M."/>
            <person name="Oren A."/>
            <person name="Chaudhuri R.R."/>
            <person name="La Ragione R."/>
            <person name="Hildebrand F."/>
            <person name="Pallen M.J."/>
        </authorList>
    </citation>
    <scope>NUCLEOTIDE SEQUENCE</scope>
    <source>
        <strain evidence="2">CHK193-16274</strain>
    </source>
</reference>
<proteinExistence type="predicted"/>
<sequence>MEKITAKEAMKELTMILMYLSRFEDDSTFNQDKDYYAWKGYDFDVINKLWDEDYIRQGKHPSRSKSVYITKNGEEYAKELMVKYGISDWK</sequence>
<organism evidence="3 4">
    <name type="scientific">Thomasclavelia spiroformis</name>
    <dbReference type="NCBI Taxonomy" id="29348"/>
    <lineage>
        <taxon>Bacteria</taxon>
        <taxon>Bacillati</taxon>
        <taxon>Bacillota</taxon>
        <taxon>Erysipelotrichia</taxon>
        <taxon>Erysipelotrichales</taxon>
        <taxon>Coprobacillaceae</taxon>
        <taxon>Thomasclavelia</taxon>
    </lineage>
</organism>
<dbReference type="RefSeq" id="WP_087257058.1">
    <property type="nucleotide sequence ID" value="NZ_CAJFOD010000055.1"/>
</dbReference>
<feature type="domain" description="DUF6429" evidence="1">
    <location>
        <begin position="7"/>
        <end position="85"/>
    </location>
</feature>
<dbReference type="Proteomes" id="UP000196258">
    <property type="component" value="Unassembled WGS sequence"/>
</dbReference>
<evidence type="ECO:0000313" key="4">
    <source>
        <dbReference type="Proteomes" id="UP000196258"/>
    </source>
</evidence>
<name>A0A1Y4EKE5_9FIRM</name>
<dbReference type="EMBL" id="NFLB01000010">
    <property type="protein sequence ID" value="OUQ04584.1"/>
    <property type="molecule type" value="Genomic_DNA"/>
</dbReference>
<reference evidence="2" key="4">
    <citation type="submission" date="2021-09" db="EMBL/GenBank/DDBJ databases">
        <authorList>
            <person name="Gilroy R."/>
        </authorList>
    </citation>
    <scope>NUCLEOTIDE SEQUENCE</scope>
    <source>
        <strain evidence="2">CHK193-16274</strain>
    </source>
</reference>
<dbReference type="AlphaFoldDB" id="A0A1Y4EKE5"/>
<dbReference type="InterPro" id="IPR045489">
    <property type="entry name" value="DUF6429"/>
</dbReference>
<comment type="caution">
    <text evidence="3">The sequence shown here is derived from an EMBL/GenBank/DDBJ whole genome shotgun (WGS) entry which is preliminary data.</text>
</comment>
<evidence type="ECO:0000259" key="1">
    <source>
        <dbReference type="Pfam" id="PF20008"/>
    </source>
</evidence>